<name>A0ABP1RIA8_9HEXA</name>
<dbReference type="Pfam" id="PF05199">
    <property type="entry name" value="GMC_oxred_C"/>
    <property type="match status" value="1"/>
</dbReference>
<evidence type="ECO:0000256" key="1">
    <source>
        <dbReference type="ARBA" id="ARBA00001974"/>
    </source>
</evidence>
<protein>
    <recommendedName>
        <fullName evidence="10">Glucose dehydrogenase [FAD, quinone]</fullName>
    </recommendedName>
</protein>
<dbReference type="InterPro" id="IPR036188">
    <property type="entry name" value="FAD/NAD-bd_sf"/>
</dbReference>
<dbReference type="InterPro" id="IPR007867">
    <property type="entry name" value="GMC_OxRtase_C"/>
</dbReference>
<dbReference type="Gene3D" id="3.50.50.60">
    <property type="entry name" value="FAD/NAD(P)-binding domain"/>
    <property type="match status" value="1"/>
</dbReference>
<comment type="cofactor">
    <cofactor evidence="1">
        <name>FAD</name>
        <dbReference type="ChEBI" id="CHEBI:57692"/>
    </cofactor>
</comment>
<evidence type="ECO:0000313" key="8">
    <source>
        <dbReference type="EMBL" id="CAL8128724.1"/>
    </source>
</evidence>
<dbReference type="Pfam" id="PF00732">
    <property type="entry name" value="GMC_oxred_N"/>
    <property type="match status" value="1"/>
</dbReference>
<evidence type="ECO:0000259" key="7">
    <source>
        <dbReference type="Pfam" id="PF05199"/>
    </source>
</evidence>
<dbReference type="EMBL" id="CAXLJM020000075">
    <property type="protein sequence ID" value="CAL8128724.1"/>
    <property type="molecule type" value="Genomic_DNA"/>
</dbReference>
<keyword evidence="4" id="KW-0274">FAD</keyword>
<dbReference type="PIRSF" id="PIRSF000137">
    <property type="entry name" value="Alcohol_oxidase"/>
    <property type="match status" value="1"/>
</dbReference>
<evidence type="ECO:0000256" key="5">
    <source>
        <dbReference type="SAM" id="SignalP"/>
    </source>
</evidence>
<dbReference type="Gene3D" id="3.30.560.10">
    <property type="entry name" value="Glucose Oxidase, domain 3"/>
    <property type="match status" value="1"/>
</dbReference>
<dbReference type="InterPro" id="IPR000172">
    <property type="entry name" value="GMC_OxRdtase_N"/>
</dbReference>
<evidence type="ECO:0000256" key="3">
    <source>
        <dbReference type="ARBA" id="ARBA00022630"/>
    </source>
</evidence>
<feature type="chain" id="PRO_5045713133" description="Glucose dehydrogenase [FAD, quinone]" evidence="5">
    <location>
        <begin position="21"/>
        <end position="599"/>
    </location>
</feature>
<dbReference type="InterPro" id="IPR012132">
    <property type="entry name" value="GMC_OxRdtase"/>
</dbReference>
<feature type="signal peptide" evidence="5">
    <location>
        <begin position="1"/>
        <end position="20"/>
    </location>
</feature>
<evidence type="ECO:0008006" key="10">
    <source>
        <dbReference type="Google" id="ProtNLM"/>
    </source>
</evidence>
<dbReference type="SUPFAM" id="SSF54373">
    <property type="entry name" value="FAD-linked reductases, C-terminal domain"/>
    <property type="match status" value="1"/>
</dbReference>
<feature type="domain" description="Glucose-methanol-choline oxidoreductase C-terminal" evidence="7">
    <location>
        <begin position="426"/>
        <end position="569"/>
    </location>
</feature>
<feature type="domain" description="Glucose-methanol-choline oxidoreductase N-terminal" evidence="6">
    <location>
        <begin position="28"/>
        <end position="324"/>
    </location>
</feature>
<dbReference type="PANTHER" id="PTHR11552">
    <property type="entry name" value="GLUCOSE-METHANOL-CHOLINE GMC OXIDOREDUCTASE"/>
    <property type="match status" value="1"/>
</dbReference>
<dbReference type="Proteomes" id="UP001642540">
    <property type="component" value="Unassembled WGS sequence"/>
</dbReference>
<organism evidence="8 9">
    <name type="scientific">Orchesella dallaii</name>
    <dbReference type="NCBI Taxonomy" id="48710"/>
    <lineage>
        <taxon>Eukaryota</taxon>
        <taxon>Metazoa</taxon>
        <taxon>Ecdysozoa</taxon>
        <taxon>Arthropoda</taxon>
        <taxon>Hexapoda</taxon>
        <taxon>Collembola</taxon>
        <taxon>Entomobryomorpha</taxon>
        <taxon>Entomobryoidea</taxon>
        <taxon>Orchesellidae</taxon>
        <taxon>Orchesellinae</taxon>
        <taxon>Orchesella</taxon>
    </lineage>
</organism>
<keyword evidence="5" id="KW-0732">Signal</keyword>
<gene>
    <name evidence="8" type="ORF">ODALV1_LOCUS22492</name>
</gene>
<accession>A0ABP1RIA8</accession>
<evidence type="ECO:0000256" key="2">
    <source>
        <dbReference type="ARBA" id="ARBA00010790"/>
    </source>
</evidence>
<evidence type="ECO:0000259" key="6">
    <source>
        <dbReference type="Pfam" id="PF00732"/>
    </source>
</evidence>
<keyword evidence="9" id="KW-1185">Reference proteome</keyword>
<comment type="similarity">
    <text evidence="2">Belongs to the GMC oxidoreductase family.</text>
</comment>
<reference evidence="8 9" key="1">
    <citation type="submission" date="2024-08" db="EMBL/GenBank/DDBJ databases">
        <authorList>
            <person name="Cucini C."/>
            <person name="Frati F."/>
        </authorList>
    </citation>
    <scope>NUCLEOTIDE SEQUENCE [LARGE SCALE GENOMIC DNA]</scope>
</reference>
<keyword evidence="3" id="KW-0285">Flavoprotein</keyword>
<comment type="caution">
    <text evidence="8">The sequence shown here is derived from an EMBL/GenBank/DDBJ whole genome shotgun (WGS) entry which is preliminary data.</text>
</comment>
<sequence length="599" mass="66034">MSRLLLVVTAIALLEISVSAPPPLRDEYDFIVVGAGNAGCVIASRLSENGKYTVLLLEAGPEPHPGLNVPAIVSDYIGGYIRIYESVPQRNANLENGGIAEYPVGWTLGGGTSVNNMVFNRGSPFDYDGWANITNDDGWKYSNMLKYFKKSEDYRGDFPSDQHGYNGPIPVSRPRYAPGLENWLEAGRTLGYSIADPNGPQKISFSPREFSKRFGRRVSSYAGYIRPFLGRRRNLRVISSAEVSRVIFEGNKAVGVRYSTNSTGEIRENNYVRVRKDIIVSAGVIGSPLLLLRSGVGPKTDLDEAKVSVVKDLPVGKGLHDHLVLGLSFVINNRSLIFDRERDLTPEALRIYNTIGDGPYSTSGGYVAQALIASSIATKDRNSAWPDYMLYPIQSPRAPSIFPPSEGIEMAEWEAPVYCGVALGRPKSRGSIKLNASDVDGGPLIDFQFLSNPEDGQVLLEGIQTALKIFEETPSYQRLQARLAPIDMPACQQHEYRSEEFWKCFIRQRATAFIHAAGPCRMGKGEEDPDAVVDSRLRVIGVEGLRVVDASIMPNVVNSNTHAPIYGIAEKASDAILEDWEAEDVVGSFRFRKPYRKWG</sequence>
<evidence type="ECO:0000256" key="4">
    <source>
        <dbReference type="ARBA" id="ARBA00022827"/>
    </source>
</evidence>
<dbReference type="PANTHER" id="PTHR11552:SF147">
    <property type="entry name" value="CHOLINE DEHYDROGENASE, MITOCHONDRIAL"/>
    <property type="match status" value="1"/>
</dbReference>
<evidence type="ECO:0000313" key="9">
    <source>
        <dbReference type="Proteomes" id="UP001642540"/>
    </source>
</evidence>
<proteinExistence type="inferred from homology"/>
<dbReference type="SUPFAM" id="SSF51905">
    <property type="entry name" value="FAD/NAD(P)-binding domain"/>
    <property type="match status" value="1"/>
</dbReference>